<proteinExistence type="predicted"/>
<feature type="domain" description="Gram-positive cocci surface proteins LPxTG" evidence="6">
    <location>
        <begin position="2"/>
        <end position="32"/>
    </location>
</feature>
<dbReference type="Proteomes" id="UP000595053">
    <property type="component" value="Chromosome"/>
</dbReference>
<evidence type="ECO:0000256" key="5">
    <source>
        <dbReference type="SAM" id="Phobius"/>
    </source>
</evidence>
<evidence type="ECO:0000256" key="4">
    <source>
        <dbReference type="ARBA" id="ARBA00023088"/>
    </source>
</evidence>
<evidence type="ECO:0000256" key="3">
    <source>
        <dbReference type="ARBA" id="ARBA00022729"/>
    </source>
</evidence>
<accession>A0A7M1QT26</accession>
<dbReference type="InterPro" id="IPR019931">
    <property type="entry name" value="LPXTG_anchor"/>
</dbReference>
<protein>
    <submittedName>
        <fullName evidence="7">LPXTG cell wall anchor domain-containing protein</fullName>
    </submittedName>
</protein>
<evidence type="ECO:0000259" key="6">
    <source>
        <dbReference type="Pfam" id="PF00746"/>
    </source>
</evidence>
<sequence length="33" mass="3317">MPHTGATVMTIGVVGLVLVIGGAGVLALRRRNS</sequence>
<dbReference type="Pfam" id="PF00746">
    <property type="entry name" value="Gram_pos_anchor"/>
    <property type="match status" value="1"/>
</dbReference>
<dbReference type="EMBL" id="CP063213">
    <property type="protein sequence ID" value="QOR44951.1"/>
    <property type="molecule type" value="Genomic_DNA"/>
</dbReference>
<name>A0A7M1QT26_9ACTO</name>
<keyword evidence="5" id="KW-1133">Transmembrane helix</keyword>
<keyword evidence="5" id="KW-0812">Transmembrane</keyword>
<evidence type="ECO:0000313" key="7">
    <source>
        <dbReference type="EMBL" id="QOR44951.1"/>
    </source>
</evidence>
<keyword evidence="5" id="KW-0472">Membrane</keyword>
<keyword evidence="4" id="KW-0572">Peptidoglycan-anchor</keyword>
<feature type="transmembrane region" description="Helical" evidence="5">
    <location>
        <begin position="6"/>
        <end position="28"/>
    </location>
</feature>
<dbReference type="AlphaFoldDB" id="A0A7M1QT26"/>
<keyword evidence="2" id="KW-0964">Secreted</keyword>
<evidence type="ECO:0000256" key="2">
    <source>
        <dbReference type="ARBA" id="ARBA00022525"/>
    </source>
</evidence>
<keyword evidence="1" id="KW-0134">Cell wall</keyword>
<dbReference type="NCBIfam" id="TIGR01167">
    <property type="entry name" value="LPXTG_anchor"/>
    <property type="match status" value="1"/>
</dbReference>
<keyword evidence="3" id="KW-0732">Signal</keyword>
<evidence type="ECO:0000256" key="1">
    <source>
        <dbReference type="ARBA" id="ARBA00022512"/>
    </source>
</evidence>
<reference evidence="7 8" key="1">
    <citation type="submission" date="2020-10" db="EMBL/GenBank/DDBJ databases">
        <title>Trueperella pecoris sp. nov. isolated from bovine and porcine specimens.</title>
        <authorList>
            <person name="Schoenecker L."/>
            <person name="Schnydrig P."/>
            <person name="Brodard I."/>
            <person name="Thomann A."/>
            <person name="Hemphill A."/>
            <person name="Rodriguez-Campos S."/>
            <person name="Perreten V."/>
            <person name="Jores J."/>
            <person name="Kittl S."/>
        </authorList>
    </citation>
    <scope>NUCLEOTIDE SEQUENCE [LARGE SCALE GENOMIC DNA]</scope>
    <source>
        <strain evidence="7 8">15A0121</strain>
    </source>
</reference>
<organism evidence="7 8">
    <name type="scientific">Trueperella pecoris</name>
    <dbReference type="NCBI Taxonomy" id="2733571"/>
    <lineage>
        <taxon>Bacteria</taxon>
        <taxon>Bacillati</taxon>
        <taxon>Actinomycetota</taxon>
        <taxon>Actinomycetes</taxon>
        <taxon>Actinomycetales</taxon>
        <taxon>Actinomycetaceae</taxon>
        <taxon>Trueperella</taxon>
    </lineage>
</organism>
<gene>
    <name evidence="7" type="ORF">INS88_06550</name>
</gene>
<keyword evidence="8" id="KW-1185">Reference proteome</keyword>
<evidence type="ECO:0000313" key="8">
    <source>
        <dbReference type="Proteomes" id="UP000595053"/>
    </source>
</evidence>